<evidence type="ECO:0000256" key="1">
    <source>
        <dbReference type="SAM" id="SignalP"/>
    </source>
</evidence>
<accession>A0AA51RSD6</accession>
<dbReference type="EMBL" id="CP133548">
    <property type="protein sequence ID" value="WMS86687.1"/>
    <property type="molecule type" value="Genomic_DNA"/>
</dbReference>
<name>A0AA51RSD6_9GAMM</name>
<sequence length="274" mass="31271">MKLTTPRIALIATLTYSLSLFAELDDQQEYIEIGAGLSTVRVPHYAGSDEYRTLAVPFPYIVYESRKVSLNRDGLRRHLFYSDTWDVDLSFAVRFPVGDENQARENMPELDWVGLGGPSINYKLINDDDQRLTFVFPIHGAIVTDFSYVDSIGWEAAPGIKWETLWENEDVRWRTLMSANMYYGSEDFNAYYYTVAPEFANAQRTAYQATAGRAGYQATFGMTRREGNFWFGAFARYRSVNNAVFEDSPLVTAQDNIYVGLAFAYILSREQLGD</sequence>
<feature type="chain" id="PRO_5041295450" evidence="1">
    <location>
        <begin position="23"/>
        <end position="274"/>
    </location>
</feature>
<reference evidence="2 3" key="1">
    <citation type="submission" date="2023-08" db="EMBL/GenBank/DDBJ databases">
        <title>Pleionea litopenaei sp. nov., isolated from stomach of juvenile Litopenaeus vannamei.</title>
        <authorList>
            <person name="Rho A.M."/>
            <person name="Hwang C.Y."/>
        </authorList>
    </citation>
    <scope>NUCLEOTIDE SEQUENCE [LARGE SCALE GENOMIC DNA]</scope>
    <source>
        <strain evidence="2 3">HL-JVS1</strain>
    </source>
</reference>
<dbReference type="KEGG" id="plei:Q9312_15815"/>
<dbReference type="Proteomes" id="UP001239782">
    <property type="component" value="Chromosome"/>
</dbReference>
<gene>
    <name evidence="2" type="ORF">Q9312_15815</name>
</gene>
<keyword evidence="1" id="KW-0732">Signal</keyword>
<dbReference type="Pfam" id="PF06629">
    <property type="entry name" value="MipA"/>
    <property type="match status" value="1"/>
</dbReference>
<protein>
    <submittedName>
        <fullName evidence="2">MipA/OmpV family protein</fullName>
    </submittedName>
</protein>
<dbReference type="RefSeq" id="WP_309201832.1">
    <property type="nucleotide sequence ID" value="NZ_CP133548.1"/>
</dbReference>
<keyword evidence="3" id="KW-1185">Reference proteome</keyword>
<dbReference type="InterPro" id="IPR010583">
    <property type="entry name" value="MipA"/>
</dbReference>
<organism evidence="2 3">
    <name type="scientific">Pleionea litopenaei</name>
    <dbReference type="NCBI Taxonomy" id="3070815"/>
    <lineage>
        <taxon>Bacteria</taxon>
        <taxon>Pseudomonadati</taxon>
        <taxon>Pseudomonadota</taxon>
        <taxon>Gammaproteobacteria</taxon>
        <taxon>Oceanospirillales</taxon>
        <taxon>Pleioneaceae</taxon>
        <taxon>Pleionea</taxon>
    </lineage>
</organism>
<proteinExistence type="predicted"/>
<evidence type="ECO:0000313" key="3">
    <source>
        <dbReference type="Proteomes" id="UP001239782"/>
    </source>
</evidence>
<evidence type="ECO:0000313" key="2">
    <source>
        <dbReference type="EMBL" id="WMS86687.1"/>
    </source>
</evidence>
<feature type="signal peptide" evidence="1">
    <location>
        <begin position="1"/>
        <end position="22"/>
    </location>
</feature>
<dbReference type="AlphaFoldDB" id="A0AA51RSD6"/>